<accession>A0ABR9SF69</accession>
<dbReference type="Gene3D" id="3.40.50.1820">
    <property type="entry name" value="alpha/beta hydrolase"/>
    <property type="match status" value="1"/>
</dbReference>
<comment type="caution">
    <text evidence="2">The sequence shown here is derived from an EMBL/GenBank/DDBJ whole genome shotgun (WGS) entry which is preliminary data.</text>
</comment>
<keyword evidence="3" id="KW-1185">Reference proteome</keyword>
<evidence type="ECO:0000313" key="2">
    <source>
        <dbReference type="EMBL" id="MBE7940910.1"/>
    </source>
</evidence>
<sequence length="256" mass="28304">MELIDVNGVPLELQRIAAPDGAQARAPIIFLHEGLGSVALWRDWPAQVCAATGRAGFAYSRRGYGRSAPIHDVRGKGRHRPDYMHKEALEVLPALLQALGIARPVLLGHSDGGTIALIHAAHHPVAACVAMAPHVIVEDISVQAIRQAREDWPLLRERLARYHDAVEVAFWQWNDIWLDPAFRDFDIRSECRRIADPVLALQGREDAYGTLAQVEQIAPTRGRFEMQVIEQCGHSPHKDQPALVTGRIAEFLAGLA</sequence>
<dbReference type="PANTHER" id="PTHR43798">
    <property type="entry name" value="MONOACYLGLYCEROL LIPASE"/>
    <property type="match status" value="1"/>
</dbReference>
<reference evidence="2 3" key="1">
    <citation type="submission" date="2020-10" db="EMBL/GenBank/DDBJ databases">
        <title>Draft genome of Ramlibacter aquaticus LMG 30558.</title>
        <authorList>
            <person name="Props R."/>
        </authorList>
    </citation>
    <scope>NUCLEOTIDE SEQUENCE [LARGE SCALE GENOMIC DNA]</scope>
    <source>
        <strain evidence="2 3">LMG 30558</strain>
    </source>
</reference>
<dbReference type="RefSeq" id="WP_193780449.1">
    <property type="nucleotide sequence ID" value="NZ_JADDOJ010000034.1"/>
</dbReference>
<organism evidence="2 3">
    <name type="scientific">Ramlibacter aquaticus</name>
    <dbReference type="NCBI Taxonomy" id="2780094"/>
    <lineage>
        <taxon>Bacteria</taxon>
        <taxon>Pseudomonadati</taxon>
        <taxon>Pseudomonadota</taxon>
        <taxon>Betaproteobacteria</taxon>
        <taxon>Burkholderiales</taxon>
        <taxon>Comamonadaceae</taxon>
        <taxon>Ramlibacter</taxon>
    </lineage>
</organism>
<proteinExistence type="predicted"/>
<dbReference type="EMBL" id="JADDOJ010000034">
    <property type="protein sequence ID" value="MBE7940910.1"/>
    <property type="molecule type" value="Genomic_DNA"/>
</dbReference>
<evidence type="ECO:0000259" key="1">
    <source>
        <dbReference type="Pfam" id="PF12697"/>
    </source>
</evidence>
<dbReference type="SUPFAM" id="SSF53474">
    <property type="entry name" value="alpha/beta-Hydrolases"/>
    <property type="match status" value="1"/>
</dbReference>
<protein>
    <submittedName>
        <fullName evidence="2">Alpha/beta fold hydrolase</fullName>
    </submittedName>
</protein>
<dbReference type="InterPro" id="IPR029058">
    <property type="entry name" value="AB_hydrolase_fold"/>
</dbReference>
<dbReference type="InterPro" id="IPR000073">
    <property type="entry name" value="AB_hydrolase_1"/>
</dbReference>
<dbReference type="PANTHER" id="PTHR43798:SF33">
    <property type="entry name" value="HYDROLASE, PUTATIVE (AFU_ORTHOLOGUE AFUA_2G14860)-RELATED"/>
    <property type="match status" value="1"/>
</dbReference>
<feature type="domain" description="AB hydrolase-1" evidence="1">
    <location>
        <begin position="28"/>
        <end position="244"/>
    </location>
</feature>
<dbReference type="Proteomes" id="UP000715965">
    <property type="component" value="Unassembled WGS sequence"/>
</dbReference>
<evidence type="ECO:0000313" key="3">
    <source>
        <dbReference type="Proteomes" id="UP000715965"/>
    </source>
</evidence>
<keyword evidence="2" id="KW-0378">Hydrolase</keyword>
<dbReference type="Pfam" id="PF12697">
    <property type="entry name" value="Abhydrolase_6"/>
    <property type="match status" value="1"/>
</dbReference>
<gene>
    <name evidence="2" type="ORF">IM725_10040</name>
</gene>
<dbReference type="GO" id="GO:0016787">
    <property type="term" value="F:hydrolase activity"/>
    <property type="evidence" value="ECO:0007669"/>
    <property type="project" value="UniProtKB-KW"/>
</dbReference>
<dbReference type="InterPro" id="IPR050266">
    <property type="entry name" value="AB_hydrolase_sf"/>
</dbReference>
<name>A0ABR9SF69_9BURK</name>